<evidence type="ECO:0000313" key="1">
    <source>
        <dbReference type="EMBL" id="PBK60052.1"/>
    </source>
</evidence>
<evidence type="ECO:0000313" key="2">
    <source>
        <dbReference type="Proteomes" id="UP000218334"/>
    </source>
</evidence>
<dbReference type="EMBL" id="KZ293493">
    <property type="protein sequence ID" value="PBK60052.1"/>
    <property type="molecule type" value="Genomic_DNA"/>
</dbReference>
<accession>A0A2H3AYZ8</accession>
<name>A0A2H3AYZ8_9AGAR</name>
<dbReference type="Gene3D" id="3.90.180.10">
    <property type="entry name" value="Medium-chain alcohol dehydrogenases, catalytic domain"/>
    <property type="match status" value="1"/>
</dbReference>
<dbReference type="STRING" id="1076256.A0A2H3AYZ8"/>
<sequence length="178" mass="19944">MDNRSPVPSIHDNIVHTPRGDIRAKHVHKLPMVGRTISSSQSRRYRSRARPVQRAGTGLDDGWLVRGRLCCAQARLRIGLPGGIEMGTQSFFDAVGCADDSQVEFRVSAYLGDPPQQWTPTYHRISSLVLHRPRDFRHTRHPLPPLPAHHVQIAVLSTGLCSSDLHYYIRARNGAFAL</sequence>
<dbReference type="SUPFAM" id="SSF50129">
    <property type="entry name" value="GroES-like"/>
    <property type="match status" value="1"/>
</dbReference>
<protein>
    <submittedName>
        <fullName evidence="1">Uncharacterized protein</fullName>
    </submittedName>
</protein>
<proteinExistence type="predicted"/>
<dbReference type="Proteomes" id="UP000218334">
    <property type="component" value="Unassembled WGS sequence"/>
</dbReference>
<keyword evidence="2" id="KW-1185">Reference proteome</keyword>
<dbReference type="InterPro" id="IPR011032">
    <property type="entry name" value="GroES-like_sf"/>
</dbReference>
<organism evidence="1 2">
    <name type="scientific">Armillaria solidipes</name>
    <dbReference type="NCBI Taxonomy" id="1076256"/>
    <lineage>
        <taxon>Eukaryota</taxon>
        <taxon>Fungi</taxon>
        <taxon>Dikarya</taxon>
        <taxon>Basidiomycota</taxon>
        <taxon>Agaricomycotina</taxon>
        <taxon>Agaricomycetes</taxon>
        <taxon>Agaricomycetidae</taxon>
        <taxon>Agaricales</taxon>
        <taxon>Marasmiineae</taxon>
        <taxon>Physalacriaceae</taxon>
        <taxon>Armillaria</taxon>
    </lineage>
</organism>
<gene>
    <name evidence="1" type="ORF">ARMSODRAFT_739837</name>
</gene>
<reference evidence="2" key="1">
    <citation type="journal article" date="2017" name="Nat. Ecol. Evol.">
        <title>Genome expansion and lineage-specific genetic innovations in the forest pathogenic fungi Armillaria.</title>
        <authorList>
            <person name="Sipos G."/>
            <person name="Prasanna A.N."/>
            <person name="Walter M.C."/>
            <person name="O'Connor E."/>
            <person name="Balint B."/>
            <person name="Krizsan K."/>
            <person name="Kiss B."/>
            <person name="Hess J."/>
            <person name="Varga T."/>
            <person name="Slot J."/>
            <person name="Riley R."/>
            <person name="Boka B."/>
            <person name="Rigling D."/>
            <person name="Barry K."/>
            <person name="Lee J."/>
            <person name="Mihaltcheva S."/>
            <person name="LaButti K."/>
            <person name="Lipzen A."/>
            <person name="Waldron R."/>
            <person name="Moloney N.M."/>
            <person name="Sperisen C."/>
            <person name="Kredics L."/>
            <person name="Vagvoelgyi C."/>
            <person name="Patrignani A."/>
            <person name="Fitzpatrick D."/>
            <person name="Nagy I."/>
            <person name="Doyle S."/>
            <person name="Anderson J.B."/>
            <person name="Grigoriev I.V."/>
            <person name="Gueldener U."/>
            <person name="Muensterkoetter M."/>
            <person name="Nagy L.G."/>
        </authorList>
    </citation>
    <scope>NUCLEOTIDE SEQUENCE [LARGE SCALE GENOMIC DNA]</scope>
    <source>
        <strain evidence="2">28-4</strain>
    </source>
</reference>
<dbReference type="AlphaFoldDB" id="A0A2H3AYZ8"/>